<gene>
    <name evidence="3" type="ORF">DWX94_09095</name>
</gene>
<dbReference type="SUPFAM" id="SSF111331">
    <property type="entry name" value="NAD kinase/diacylglycerol kinase-like"/>
    <property type="match status" value="1"/>
</dbReference>
<evidence type="ECO:0000313" key="4">
    <source>
        <dbReference type="Proteomes" id="UP000283295"/>
    </source>
</evidence>
<accession>A0A3R6AR70</accession>
<dbReference type="Gene3D" id="2.60.200.40">
    <property type="match status" value="1"/>
</dbReference>
<evidence type="ECO:0000313" key="3">
    <source>
        <dbReference type="EMBL" id="RGS41153.1"/>
    </source>
</evidence>
<comment type="caution">
    <text evidence="3">The sequence shown here is derived from an EMBL/GenBank/DDBJ whole genome shotgun (WGS) entry which is preliminary data.</text>
</comment>
<dbReference type="Gene3D" id="3.40.50.10330">
    <property type="entry name" value="Probable inorganic polyphosphate/atp-NAD kinase, domain 1"/>
    <property type="match status" value="1"/>
</dbReference>
<dbReference type="Pfam" id="PF19279">
    <property type="entry name" value="YegS_C"/>
    <property type="match status" value="1"/>
</dbReference>
<organism evidence="3 4">
    <name type="scientific">Coprococcus eutactus</name>
    <dbReference type="NCBI Taxonomy" id="33043"/>
    <lineage>
        <taxon>Bacteria</taxon>
        <taxon>Bacillati</taxon>
        <taxon>Bacillota</taxon>
        <taxon>Clostridia</taxon>
        <taxon>Lachnospirales</taxon>
        <taxon>Lachnospiraceae</taxon>
        <taxon>Coprococcus</taxon>
    </lineage>
</organism>
<dbReference type="RefSeq" id="WP_117551179.1">
    <property type="nucleotide sequence ID" value="NZ_CABJEB010000004.1"/>
</dbReference>
<keyword evidence="3" id="KW-0808">Transferase</keyword>
<protein>
    <submittedName>
        <fullName evidence="3">Diacylglycerol kinase family protein</fullName>
    </submittedName>
</protein>
<proteinExistence type="predicted"/>
<feature type="domain" description="DAGKc" evidence="1">
    <location>
        <begin position="5"/>
        <end position="113"/>
    </location>
</feature>
<dbReference type="Pfam" id="PF00781">
    <property type="entry name" value="DAGK_cat"/>
    <property type="match status" value="1"/>
</dbReference>
<reference evidence="3 4" key="1">
    <citation type="submission" date="2018-08" db="EMBL/GenBank/DDBJ databases">
        <title>A genome reference for cultivated species of the human gut microbiota.</title>
        <authorList>
            <person name="Zou Y."/>
            <person name="Xue W."/>
            <person name="Luo G."/>
        </authorList>
    </citation>
    <scope>NUCLEOTIDE SEQUENCE [LARGE SCALE GENOMIC DNA]</scope>
    <source>
        <strain evidence="3 4">AF22-21</strain>
    </source>
</reference>
<dbReference type="InterPro" id="IPR045540">
    <property type="entry name" value="YegS/DAGK_C"/>
</dbReference>
<sequence>MGRKYILYNSLAGNGKCMYDVQALADTYPDAILKKMTEIASYAEFMGSLAEDDEVILCGGDGTLNIFVNDIKDMDVKNTIYYYASGSGNDFAKDIGHNSHDTPDYQINQYIQHLPEVTINGKKWLFINNVGFGIDGYCCEEGDRQRTKNEKTHKNKPVNYTAIAIKGLLYAFKPRNAVVKVDGVRHEYKNAWLVPTMNGRYYGGGMMATPGQDRLNPEHTVSVMVFRGKGKLGTLMIFPSIFKGEHVKYEKYVDIFNAKEVEVEFDRPTPLQIDGETILGVTSYKVKAWSLDQK</sequence>
<dbReference type="InterPro" id="IPR001206">
    <property type="entry name" value="Diacylglycerol_kinase_cat_dom"/>
</dbReference>
<keyword evidence="3" id="KW-0418">Kinase</keyword>
<dbReference type="InterPro" id="IPR016064">
    <property type="entry name" value="NAD/diacylglycerol_kinase_sf"/>
</dbReference>
<dbReference type="AlphaFoldDB" id="A0A3R6AR70"/>
<dbReference type="GO" id="GO:0016301">
    <property type="term" value="F:kinase activity"/>
    <property type="evidence" value="ECO:0007669"/>
    <property type="project" value="UniProtKB-KW"/>
</dbReference>
<dbReference type="OrthoDB" id="9786026at2"/>
<dbReference type="InterPro" id="IPR017438">
    <property type="entry name" value="ATP-NAD_kinase_N"/>
</dbReference>
<dbReference type="EMBL" id="QRVK01000022">
    <property type="protein sequence ID" value="RGS41153.1"/>
    <property type="molecule type" value="Genomic_DNA"/>
</dbReference>
<evidence type="ECO:0000259" key="1">
    <source>
        <dbReference type="Pfam" id="PF00781"/>
    </source>
</evidence>
<feature type="domain" description="YegS/DAGK C-terminal" evidence="2">
    <location>
        <begin position="145"/>
        <end position="278"/>
    </location>
</feature>
<evidence type="ECO:0000259" key="2">
    <source>
        <dbReference type="Pfam" id="PF19279"/>
    </source>
</evidence>
<dbReference type="Proteomes" id="UP000283295">
    <property type="component" value="Unassembled WGS sequence"/>
</dbReference>
<name>A0A3R6AR70_9FIRM</name>